<dbReference type="Gene3D" id="3.40.570.10">
    <property type="entry name" value="Extracellular Endonuclease, subunit A"/>
    <property type="match status" value="1"/>
</dbReference>
<reference evidence="3" key="4">
    <citation type="submission" date="2025-09" db="UniProtKB">
        <authorList>
            <consortium name="Ensembl"/>
        </authorList>
    </citation>
    <scope>IDENTIFICATION</scope>
</reference>
<organism evidence="3 4">
    <name type="scientific">Pelodiscus sinensis</name>
    <name type="common">Chinese softshell turtle</name>
    <name type="synonym">Trionyx sinensis</name>
    <dbReference type="NCBI Taxonomy" id="13735"/>
    <lineage>
        <taxon>Eukaryota</taxon>
        <taxon>Metazoa</taxon>
        <taxon>Chordata</taxon>
        <taxon>Craniata</taxon>
        <taxon>Vertebrata</taxon>
        <taxon>Euteleostomi</taxon>
        <taxon>Archelosauria</taxon>
        <taxon>Testudinata</taxon>
        <taxon>Testudines</taxon>
        <taxon>Cryptodira</taxon>
        <taxon>Trionychia</taxon>
        <taxon>Trionychidae</taxon>
        <taxon>Pelodiscus</taxon>
    </lineage>
</organism>
<dbReference type="PANTHER" id="PTHR21472:SF21">
    <property type="entry name" value="ENDONUCLEASE DOMAIN-CONTAINING 1 PROTEIN-LIKE-RELATED"/>
    <property type="match status" value="1"/>
</dbReference>
<sequence>MMLADMEKNPDMTTESKSNETDHELRLSQAIGEDYEDTSYDRGQLNPNDYYCDNDRTATFTLTNAVPMDPCFHQLLWSKLQQVLKTYLNENCIRPGGSPYLVTGAVASGSMQIPREDTDKEGDRNRAYNQVSVPSHIWTAVCCDQADDTQKFSVAFLAENKEESRLQILPVEELNAELARLYNASQPFKIFSDNCGTNTTKEQIVSSAVKSAWYTTFQTLLLDSYSQLFPPDERSRLDAETAQVMGNLNLDKDSVRLTGIEFAVTFPSVAHWYRKFKEIYDQGHLSCVLTPAAAAAKDPGTSDRVCTLQKQKHLPGSTVTAGGWSCVGEPCGQHNQTDYSWCYT</sequence>
<feature type="region of interest" description="Disordered" evidence="1">
    <location>
        <begin position="1"/>
        <end position="23"/>
    </location>
</feature>
<dbReference type="Proteomes" id="UP000007267">
    <property type="component" value="Unassembled WGS sequence"/>
</dbReference>
<name>K7FR09_PELSI</name>
<accession>K7FR09</accession>
<dbReference type="InterPro" id="IPR039015">
    <property type="entry name" value="ENDOD1"/>
</dbReference>
<dbReference type="Ensembl" id="ENSPSIT00000010522.1">
    <property type="protein sequence ID" value="ENSPSIP00000010469.1"/>
    <property type="gene ID" value="ENSPSIG00000009503.1"/>
</dbReference>
<dbReference type="InterPro" id="IPR001604">
    <property type="entry name" value="Endo_G_ENPP1-like_dom"/>
</dbReference>
<feature type="compositionally biased region" description="Basic and acidic residues" evidence="1">
    <location>
        <begin position="1"/>
        <end position="10"/>
    </location>
</feature>
<evidence type="ECO:0000313" key="4">
    <source>
        <dbReference type="Proteomes" id="UP000007267"/>
    </source>
</evidence>
<dbReference type="STRING" id="13735.ENSPSIP00000010469"/>
<evidence type="ECO:0000256" key="1">
    <source>
        <dbReference type="SAM" id="MobiDB-lite"/>
    </source>
</evidence>
<evidence type="ECO:0000313" key="3">
    <source>
        <dbReference type="Ensembl" id="ENSPSIP00000010469.1"/>
    </source>
</evidence>
<dbReference type="PANTHER" id="PTHR21472">
    <property type="entry name" value="ENDONUCLEASE DOMAIN-CONTAINING 1 PROTEIN ENDOD1"/>
    <property type="match status" value="1"/>
</dbReference>
<feature type="domain" description="ENPP1-3/EXOG-like endonuclease/phosphodiesterase" evidence="2">
    <location>
        <begin position="1"/>
        <end position="189"/>
    </location>
</feature>
<dbReference type="SMART" id="SM00477">
    <property type="entry name" value="NUC"/>
    <property type="match status" value="1"/>
</dbReference>
<dbReference type="InterPro" id="IPR020821">
    <property type="entry name" value="ENPP1-3/EXOG-like_nuc-like"/>
</dbReference>
<dbReference type="EMBL" id="AGCU01078684">
    <property type="status" value="NOT_ANNOTATED_CDS"/>
    <property type="molecule type" value="Genomic_DNA"/>
</dbReference>
<reference evidence="4" key="2">
    <citation type="journal article" date="2013" name="Nat. Genet.">
        <title>The draft genomes of soft-shell turtle and green sea turtle yield insights into the development and evolution of the turtle-specific body plan.</title>
        <authorList>
            <person name="Wang Z."/>
            <person name="Pascual-Anaya J."/>
            <person name="Zadissa A."/>
            <person name="Li W."/>
            <person name="Niimura Y."/>
            <person name="Huang Z."/>
            <person name="Li C."/>
            <person name="White S."/>
            <person name="Xiong Z."/>
            <person name="Fang D."/>
            <person name="Wang B."/>
            <person name="Ming Y."/>
            <person name="Chen Y."/>
            <person name="Zheng Y."/>
            <person name="Kuraku S."/>
            <person name="Pignatelli M."/>
            <person name="Herrero J."/>
            <person name="Beal K."/>
            <person name="Nozawa M."/>
            <person name="Li Q."/>
            <person name="Wang J."/>
            <person name="Zhang H."/>
            <person name="Yu L."/>
            <person name="Shigenobu S."/>
            <person name="Wang J."/>
            <person name="Liu J."/>
            <person name="Flicek P."/>
            <person name="Searle S."/>
            <person name="Wang J."/>
            <person name="Kuratani S."/>
            <person name="Yin Y."/>
            <person name="Aken B."/>
            <person name="Zhang G."/>
            <person name="Irie N."/>
        </authorList>
    </citation>
    <scope>NUCLEOTIDE SEQUENCE [LARGE SCALE GENOMIC DNA]</scope>
    <source>
        <strain evidence="4">Daiwa-1</strain>
    </source>
</reference>
<dbReference type="SUPFAM" id="SSF54060">
    <property type="entry name" value="His-Me finger endonucleases"/>
    <property type="match status" value="1"/>
</dbReference>
<dbReference type="InterPro" id="IPR044925">
    <property type="entry name" value="His-Me_finger_sf"/>
</dbReference>
<reference evidence="3" key="3">
    <citation type="submission" date="2025-08" db="UniProtKB">
        <authorList>
            <consortium name="Ensembl"/>
        </authorList>
    </citation>
    <scope>IDENTIFICATION</scope>
</reference>
<dbReference type="Pfam" id="PF01223">
    <property type="entry name" value="Endonuclease_NS"/>
    <property type="match status" value="1"/>
</dbReference>
<dbReference type="eggNOG" id="ENOG502S257">
    <property type="taxonomic scope" value="Eukaryota"/>
</dbReference>
<dbReference type="InterPro" id="IPR044929">
    <property type="entry name" value="DNA/RNA_non-sp_Endonuclease_sf"/>
</dbReference>
<dbReference type="EMBL" id="AGCU01078686">
    <property type="status" value="NOT_ANNOTATED_CDS"/>
    <property type="molecule type" value="Genomic_DNA"/>
</dbReference>
<dbReference type="GO" id="GO:0046872">
    <property type="term" value="F:metal ion binding"/>
    <property type="evidence" value="ECO:0007669"/>
    <property type="project" value="InterPro"/>
</dbReference>
<dbReference type="HOGENOM" id="CLU_806455_0_0_1"/>
<evidence type="ECO:0000259" key="2">
    <source>
        <dbReference type="SMART" id="SM00477"/>
    </source>
</evidence>
<dbReference type="GeneTree" id="ENSGT01030000234592"/>
<dbReference type="GO" id="GO:0016787">
    <property type="term" value="F:hydrolase activity"/>
    <property type="evidence" value="ECO:0007669"/>
    <property type="project" value="InterPro"/>
</dbReference>
<dbReference type="GO" id="GO:0003676">
    <property type="term" value="F:nucleic acid binding"/>
    <property type="evidence" value="ECO:0007669"/>
    <property type="project" value="InterPro"/>
</dbReference>
<reference evidence="4" key="1">
    <citation type="submission" date="2011-10" db="EMBL/GenBank/DDBJ databases">
        <authorList>
            <consortium name="Soft-shell Turtle Genome Consortium"/>
        </authorList>
    </citation>
    <scope>NUCLEOTIDE SEQUENCE [LARGE SCALE GENOMIC DNA]</scope>
    <source>
        <strain evidence="4">Daiwa-1</strain>
    </source>
</reference>
<keyword evidence="4" id="KW-1185">Reference proteome</keyword>
<protein>
    <recommendedName>
        <fullName evidence="2">ENPP1-3/EXOG-like endonuclease/phosphodiesterase domain-containing protein</fullName>
    </recommendedName>
</protein>
<dbReference type="AlphaFoldDB" id="K7FR09"/>
<proteinExistence type="predicted"/>
<dbReference type="EMBL" id="AGCU01078685">
    <property type="status" value="NOT_ANNOTATED_CDS"/>
    <property type="molecule type" value="Genomic_DNA"/>
</dbReference>